<proteinExistence type="predicted"/>
<name>A0A3E2HG48_SCYLI</name>
<feature type="compositionally biased region" description="Polar residues" evidence="1">
    <location>
        <begin position="44"/>
        <end position="53"/>
    </location>
</feature>
<dbReference type="OrthoDB" id="3251507at2759"/>
<gene>
    <name evidence="2" type="ORF">B7463_g3900</name>
</gene>
<feature type="non-terminal residue" evidence="2">
    <location>
        <position position="740"/>
    </location>
</feature>
<protein>
    <submittedName>
        <fullName evidence="2">Uncharacterized protein</fullName>
    </submittedName>
</protein>
<feature type="compositionally biased region" description="Low complexity" evidence="1">
    <location>
        <begin position="179"/>
        <end position="192"/>
    </location>
</feature>
<dbReference type="PANTHER" id="PTHR42037">
    <property type="match status" value="1"/>
</dbReference>
<evidence type="ECO:0000313" key="3">
    <source>
        <dbReference type="Proteomes" id="UP000258309"/>
    </source>
</evidence>
<feature type="compositionally biased region" description="Basic and acidic residues" evidence="1">
    <location>
        <begin position="668"/>
        <end position="693"/>
    </location>
</feature>
<dbReference type="PANTHER" id="PTHR42037:SF1">
    <property type="match status" value="1"/>
</dbReference>
<dbReference type="InterPro" id="IPR027796">
    <property type="entry name" value="OTT_1508_deam-like"/>
</dbReference>
<feature type="non-terminal residue" evidence="2">
    <location>
        <position position="1"/>
    </location>
</feature>
<dbReference type="OMA" id="PLALHEW"/>
<comment type="caution">
    <text evidence="2">The sequence shown here is derived from an EMBL/GenBank/DDBJ whole genome shotgun (WGS) entry which is preliminary data.</text>
</comment>
<feature type="region of interest" description="Disordered" evidence="1">
    <location>
        <begin position="26"/>
        <end position="54"/>
    </location>
</feature>
<feature type="compositionally biased region" description="Low complexity" evidence="1">
    <location>
        <begin position="656"/>
        <end position="666"/>
    </location>
</feature>
<organism evidence="2 3">
    <name type="scientific">Scytalidium lignicola</name>
    <name type="common">Hyphomycete</name>
    <dbReference type="NCBI Taxonomy" id="5539"/>
    <lineage>
        <taxon>Eukaryota</taxon>
        <taxon>Fungi</taxon>
        <taxon>Dikarya</taxon>
        <taxon>Ascomycota</taxon>
        <taxon>Pezizomycotina</taxon>
        <taxon>Leotiomycetes</taxon>
        <taxon>Leotiomycetes incertae sedis</taxon>
        <taxon>Scytalidium</taxon>
    </lineage>
</organism>
<dbReference type="EMBL" id="NCSJ02000055">
    <property type="protein sequence ID" value="RFU32400.1"/>
    <property type="molecule type" value="Genomic_DNA"/>
</dbReference>
<evidence type="ECO:0000313" key="2">
    <source>
        <dbReference type="EMBL" id="RFU32400.1"/>
    </source>
</evidence>
<dbReference type="AlphaFoldDB" id="A0A3E2HG48"/>
<evidence type="ECO:0000256" key="1">
    <source>
        <dbReference type="SAM" id="MobiDB-lite"/>
    </source>
</evidence>
<dbReference type="Pfam" id="PF14441">
    <property type="entry name" value="OTT_1508_deam"/>
    <property type="match status" value="1"/>
</dbReference>
<sequence>MSTSESKVYREPWATRNGATEENIYKKYIPPPKTGPKGAGWRTNPEQQRSNGRPTGVQLLNMLQDIQKANSAALPQNQTPQVAPRNNKASYKIETYKVIKNDLLPGRQPGERNSLQAEDNNIYPINRWTGENQKSYEFSGATPKSPANYMKAMFQPESGMPASPKKGKRRTKAAKAKPRSNSVSSSSSQSNQAPEGPEPVDVRPSVQKRFYEALTMLAILDKNQGERQDEDEPADLDDNFLDLETAKLRRSFLKSLAYLCDYDKGGDTVTAIALEQLHDKVIYRFASNINRKQKNGDKSLEFLKEVLGTLRVVDRRNCDNSVSEIFTKAVNFSSERIKFYAKRLEGDIDFVLGEPRFVDDEEEATFVSWLRQIREATADLETICKLCYCTRTSEQYRSLHLHTRAGELCTERFEKIHHYIGRLHHTFKATDTVVFGALKLRELFDAFEVLRVESSQPWREPPLAERNPSLSDLAGRVVGEKELQELRKNLEFLDGKFGLGKALEEKCIKPPRQIVHAEILLLDLFWTKNLKFVGSDRYIACSKQACYCCRLYVHEHPGDFVLPASHNNCYLSWRIPDIHDPNDAEAIKARENMLNKMVEKVRKNFIRRIQERRGPGKPIPDSLSGVTSVRRNFPDELLVVEEEEEDLFEDLERTRSPSFSGSSSTSEVNEHEGRVSNKNHESNIEEEERERVQNSEIGVVEGSIDKVEGVTKYAALGSKLAMLHIDEDNSEDDNEGEVSL</sequence>
<feature type="region of interest" description="Disordered" evidence="1">
    <location>
        <begin position="155"/>
        <end position="204"/>
    </location>
</feature>
<keyword evidence="3" id="KW-1185">Reference proteome</keyword>
<dbReference type="Proteomes" id="UP000258309">
    <property type="component" value="Unassembled WGS sequence"/>
</dbReference>
<feature type="compositionally biased region" description="Basic residues" evidence="1">
    <location>
        <begin position="165"/>
        <end position="178"/>
    </location>
</feature>
<reference evidence="2 3" key="1">
    <citation type="submission" date="2018-05" db="EMBL/GenBank/DDBJ databases">
        <title>Draft genome sequence of Scytalidium lignicola DSM 105466, a ubiquitous saprotrophic fungus.</title>
        <authorList>
            <person name="Buettner E."/>
            <person name="Gebauer A.M."/>
            <person name="Hofrichter M."/>
            <person name="Liers C."/>
            <person name="Kellner H."/>
        </authorList>
    </citation>
    <scope>NUCLEOTIDE SEQUENCE [LARGE SCALE GENOMIC DNA]</scope>
    <source>
        <strain evidence="2 3">DSM 105466</strain>
    </source>
</reference>
<accession>A0A3E2HG48</accession>
<feature type="region of interest" description="Disordered" evidence="1">
    <location>
        <begin position="649"/>
        <end position="701"/>
    </location>
</feature>